<organism evidence="1 2">
    <name type="scientific">Acidilobus saccharovorans (strain DSM 16705 / JCM 18335 / VKM B-2471 / 345-15)</name>
    <dbReference type="NCBI Taxonomy" id="666510"/>
    <lineage>
        <taxon>Archaea</taxon>
        <taxon>Thermoproteota</taxon>
        <taxon>Thermoprotei</taxon>
        <taxon>Acidilobales</taxon>
        <taxon>Acidilobaceae</taxon>
        <taxon>Acidilobus</taxon>
    </lineage>
</organism>
<dbReference type="InParanoid" id="D9Q132"/>
<reference evidence="1 2" key="1">
    <citation type="journal article" date="2010" name="Appl. Environ. Microbiol.">
        <title>The genome sequence of the crenarchaeon Acidilobus saccharovorans supports a new order, Acidilobales, and suggests an important ecological role in terrestrial acidic hot springs.</title>
        <authorList>
            <person name="Mardanov A.V."/>
            <person name="Svetlitchnyi V.A."/>
            <person name="Beletsky A.V."/>
            <person name="Prokofeva M.I."/>
            <person name="Bonch-Osmolovskaya E.A."/>
            <person name="Ravin N.V."/>
            <person name="Skryabin K.G."/>
        </authorList>
    </citation>
    <scope>NUCLEOTIDE SEQUENCE [LARGE SCALE GENOMIC DNA]</scope>
    <source>
        <strain evidence="2">DSM 16705 / JCM 18335 / VKM B-2471 / 345-15</strain>
    </source>
</reference>
<dbReference type="Proteomes" id="UP000000346">
    <property type="component" value="Chromosome"/>
</dbReference>
<dbReference type="RefSeq" id="WP_013266532.1">
    <property type="nucleotide sequence ID" value="NC_014374.1"/>
</dbReference>
<name>D9Q132_ACIS3</name>
<keyword evidence="2" id="KW-1185">Reference proteome</keyword>
<dbReference type="STRING" id="666510.ASAC_0613"/>
<evidence type="ECO:0000313" key="2">
    <source>
        <dbReference type="Proteomes" id="UP000000346"/>
    </source>
</evidence>
<dbReference type="AlphaFoldDB" id="D9Q132"/>
<proteinExistence type="predicted"/>
<dbReference type="GeneID" id="9498846"/>
<protein>
    <submittedName>
        <fullName evidence="1">Uncharacterized protein</fullName>
    </submittedName>
</protein>
<dbReference type="HOGENOM" id="CLU_1840452_0_0_2"/>
<accession>D9Q132</accession>
<dbReference type="OrthoDB" id="378089at2157"/>
<dbReference type="KEGG" id="asc:ASAC_0613"/>
<sequence length="139" mass="16315">MGSWEEDECYEFRRELDELFERVYKDVKAGRYDFLRNAIDIDVVKSIYVDRPHEIIVIPDMGKLNRRAEVLIYVDPMSLAVTGTKGECKYNRVADHNRVSFYNSLLEYLDYLSQRPELQVKGVGQRTRSVMSIALDRVN</sequence>
<dbReference type="EMBL" id="CP001742">
    <property type="protein sequence ID" value="ADL19020.1"/>
    <property type="molecule type" value="Genomic_DNA"/>
</dbReference>
<evidence type="ECO:0000313" key="1">
    <source>
        <dbReference type="EMBL" id="ADL19020.1"/>
    </source>
</evidence>
<gene>
    <name evidence="1" type="ordered locus">ASAC_0613</name>
</gene>